<evidence type="ECO:0000259" key="3">
    <source>
        <dbReference type="Pfam" id="PF00155"/>
    </source>
</evidence>
<keyword evidence="5" id="KW-1185">Reference proteome</keyword>
<evidence type="ECO:0000256" key="2">
    <source>
        <dbReference type="RuleBase" id="RU000481"/>
    </source>
</evidence>
<proteinExistence type="inferred from homology"/>
<dbReference type="EMBL" id="BAAADJ010000003">
    <property type="protein sequence ID" value="GAA0314872.1"/>
    <property type="molecule type" value="Genomic_DNA"/>
</dbReference>
<accession>A0ABN0VQN1</accession>
<comment type="similarity">
    <text evidence="2">Belongs to the class-I pyridoxal-phosphate-dependent aminotransferase family.</text>
</comment>
<dbReference type="InterPro" id="IPR004839">
    <property type="entry name" value="Aminotransferase_I/II_large"/>
</dbReference>
<dbReference type="Gene3D" id="1.10.20.110">
    <property type="match status" value="1"/>
</dbReference>
<dbReference type="InterPro" id="IPR022518">
    <property type="entry name" value="Aspartate_4-decarboxylase"/>
</dbReference>
<dbReference type="Gene3D" id="3.90.1150.10">
    <property type="entry name" value="Aspartate Aminotransferase, domain 1"/>
    <property type="match status" value="1"/>
</dbReference>
<organism evidence="4 5">
    <name type="scientific">Bacillus carboniphilus</name>
    <dbReference type="NCBI Taxonomy" id="86663"/>
    <lineage>
        <taxon>Bacteria</taxon>
        <taxon>Bacillati</taxon>
        <taxon>Bacillota</taxon>
        <taxon>Bacilli</taxon>
        <taxon>Bacillales</taxon>
        <taxon>Bacillaceae</taxon>
        <taxon>Bacillus</taxon>
    </lineage>
</organism>
<dbReference type="PROSITE" id="PS00105">
    <property type="entry name" value="AA_TRANSFER_CLASS_1"/>
    <property type="match status" value="1"/>
</dbReference>
<dbReference type="InterPro" id="IPR015421">
    <property type="entry name" value="PyrdxlP-dep_Trfase_major"/>
</dbReference>
<dbReference type="Proteomes" id="UP001500782">
    <property type="component" value="Unassembled WGS sequence"/>
</dbReference>
<dbReference type="PANTHER" id="PTHR43795:SF2">
    <property type="entry name" value="BIFUNCTIONAL ASPARTATE AMINOTRANSFERASE AND GLUTAMATE_ASPARTATE-PREPHENATE AMINOTRANSFERASE"/>
    <property type="match status" value="1"/>
</dbReference>
<name>A0ABN0VQN1_9BACI</name>
<dbReference type="CDD" id="cd00609">
    <property type="entry name" value="AAT_like"/>
    <property type="match status" value="1"/>
</dbReference>
<dbReference type="RefSeq" id="WP_343795501.1">
    <property type="nucleotide sequence ID" value="NZ_BAAADJ010000003.1"/>
</dbReference>
<keyword evidence="1" id="KW-0663">Pyridoxal phosphate</keyword>
<dbReference type="NCBIfam" id="NF006755">
    <property type="entry name" value="PRK09275.1"/>
    <property type="match status" value="1"/>
</dbReference>
<keyword evidence="2" id="KW-0032">Aminotransferase</keyword>
<protein>
    <recommendedName>
        <fullName evidence="2">Aminotransferase</fullName>
        <ecNumber evidence="2">2.6.1.-</ecNumber>
    </recommendedName>
</protein>
<gene>
    <name evidence="4" type="primary">aspD</name>
    <name evidence="4" type="ORF">GCM10008967_01720</name>
</gene>
<dbReference type="Pfam" id="PF00155">
    <property type="entry name" value="Aminotran_1_2"/>
    <property type="match status" value="1"/>
</dbReference>
<dbReference type="PANTHER" id="PTHR43795">
    <property type="entry name" value="BIFUNCTIONAL ASPARTATE AMINOTRANSFERASE AND GLUTAMATE/ASPARTATE-PREPHENATE AMINOTRANSFERASE-RELATED"/>
    <property type="match status" value="1"/>
</dbReference>
<feature type="domain" description="Aminotransferase class I/classII large" evidence="3">
    <location>
        <begin position="197"/>
        <end position="517"/>
    </location>
</feature>
<reference evidence="4 5" key="1">
    <citation type="journal article" date="2019" name="Int. J. Syst. Evol. Microbiol.">
        <title>The Global Catalogue of Microorganisms (GCM) 10K type strain sequencing project: providing services to taxonomists for standard genome sequencing and annotation.</title>
        <authorList>
            <consortium name="The Broad Institute Genomics Platform"/>
            <consortium name="The Broad Institute Genome Sequencing Center for Infectious Disease"/>
            <person name="Wu L."/>
            <person name="Ma J."/>
        </authorList>
    </citation>
    <scope>NUCLEOTIDE SEQUENCE [LARGE SCALE GENOMIC DNA]</scope>
    <source>
        <strain evidence="4 5">JCM 9731</strain>
    </source>
</reference>
<keyword evidence="2" id="KW-0808">Transferase</keyword>
<dbReference type="Gene3D" id="3.40.640.10">
    <property type="entry name" value="Type I PLP-dependent aspartate aminotransferase-like (Major domain)"/>
    <property type="match status" value="1"/>
</dbReference>
<evidence type="ECO:0000313" key="5">
    <source>
        <dbReference type="Proteomes" id="UP001500782"/>
    </source>
</evidence>
<dbReference type="SUPFAM" id="SSF53383">
    <property type="entry name" value="PLP-dependent transferases"/>
    <property type="match status" value="1"/>
</dbReference>
<dbReference type="InterPro" id="IPR015422">
    <property type="entry name" value="PyrdxlP-dep_Trfase_small"/>
</dbReference>
<evidence type="ECO:0000256" key="1">
    <source>
        <dbReference type="ARBA" id="ARBA00022898"/>
    </source>
</evidence>
<dbReference type="InterPro" id="IPR004838">
    <property type="entry name" value="NHTrfase_class1_PyrdxlP-BS"/>
</dbReference>
<dbReference type="InterPro" id="IPR015424">
    <property type="entry name" value="PyrdxlP-dep_Trfase"/>
</dbReference>
<dbReference type="NCBIfam" id="TIGR03801">
    <property type="entry name" value="asp_4_decarbox"/>
    <property type="match status" value="1"/>
</dbReference>
<evidence type="ECO:0000313" key="4">
    <source>
        <dbReference type="EMBL" id="GAA0314872.1"/>
    </source>
</evidence>
<sequence>MERTNNDGKHMEISEVKISPFELKDKLIDLAKGKMRMTRAMLDAGRGNPNWIAATPREAFFALGQFAVQESRRVWNEHDLAGMPHHEGLAERFYTYVKEHPETPGINMLKEIVDYGIDVKHFEPDLWLYELVDGIIGDNYPNPDRMLVKIEQVVHDFLLQELCGSDTACGRYDLFAVEGATAAMCYIFDTLYKNYLLPPGSKIAVMVPIFPPYIEIPELPTNAYDVIEIHASELDENGNHTWQYPKEELEKLADPDIKAAFIVNPSNPPSVAMNNESIQQLIRIVKEENPNLMIISDDVYGTFVEGFRSIMVELPFNTIGVYSFSKYFGVTGWRLGTIALNRTNVFDKLLSELPVEKKKVLHRRYASLTHDTDNLKFIDRLVADSRTVAMNHTAGLSTPQQVQMALFSIFAVLDQNNRYKKQTNEICTRRMVRLYEGLGLPKKQLPNDADYYTEIDLEIWAKHNYGAEFTEFLQTNYKPIDVLYRLAEKSSIVLLNGEGFLAPTWSIRVSLANLNDDAYLTIGQELRNVLEEYVSEWKEAGS</sequence>
<comment type="caution">
    <text evidence="4">The sequence shown here is derived from an EMBL/GenBank/DDBJ whole genome shotgun (WGS) entry which is preliminary data.</text>
</comment>
<comment type="cofactor">
    <cofactor evidence="2">
        <name>pyridoxal 5'-phosphate</name>
        <dbReference type="ChEBI" id="CHEBI:597326"/>
    </cofactor>
</comment>
<dbReference type="InterPro" id="IPR050478">
    <property type="entry name" value="Ethylene_sulfur-biosynth"/>
</dbReference>
<dbReference type="EC" id="2.6.1.-" evidence="2"/>